<dbReference type="EMBL" id="QBLH01000808">
    <property type="protein sequence ID" value="TGZ54192.1"/>
    <property type="molecule type" value="Genomic_DNA"/>
</dbReference>
<comment type="caution">
    <text evidence="4">The sequence shown here is derived from an EMBL/GenBank/DDBJ whole genome shotgun (WGS) entry which is preliminary data.</text>
</comment>
<reference evidence="4 5" key="1">
    <citation type="journal article" date="2019" name="Philos. Trans. R. Soc. Lond., B, Biol. Sci.">
        <title>Ant behaviour and brain gene expression of defending hosts depend on the ecological success of the intruding social parasite.</title>
        <authorList>
            <person name="Kaur R."/>
            <person name="Stoldt M."/>
            <person name="Jongepier E."/>
            <person name="Feldmeyer B."/>
            <person name="Menzel F."/>
            <person name="Bornberg-Bauer E."/>
            <person name="Foitzik S."/>
        </authorList>
    </citation>
    <scope>NUCLEOTIDE SEQUENCE [LARGE SCALE GENOMIC DNA]</scope>
    <source>
        <tissue evidence="4">Whole body</tissue>
    </source>
</reference>
<evidence type="ECO:0000259" key="3">
    <source>
        <dbReference type="Pfam" id="PF25426"/>
    </source>
</evidence>
<proteinExistence type="predicted"/>
<name>A0A4S2KVP6_9HYME</name>
<dbReference type="AlphaFoldDB" id="A0A4S2KVP6"/>
<accession>A0A4S2KVP6</accession>
<gene>
    <name evidence="4" type="ORF">DBV15_02444</name>
</gene>
<dbReference type="STRING" id="300112.A0A4S2KVP6"/>
<organism evidence="4 5">
    <name type="scientific">Temnothorax longispinosus</name>
    <dbReference type="NCBI Taxonomy" id="300112"/>
    <lineage>
        <taxon>Eukaryota</taxon>
        <taxon>Metazoa</taxon>
        <taxon>Ecdysozoa</taxon>
        <taxon>Arthropoda</taxon>
        <taxon>Hexapoda</taxon>
        <taxon>Insecta</taxon>
        <taxon>Pterygota</taxon>
        <taxon>Neoptera</taxon>
        <taxon>Endopterygota</taxon>
        <taxon>Hymenoptera</taxon>
        <taxon>Apocrita</taxon>
        <taxon>Aculeata</taxon>
        <taxon>Formicoidea</taxon>
        <taxon>Formicidae</taxon>
        <taxon>Myrmicinae</taxon>
        <taxon>Temnothorax</taxon>
    </lineage>
</organism>
<keyword evidence="5" id="KW-1185">Reference proteome</keyword>
<evidence type="ECO:0000256" key="2">
    <source>
        <dbReference type="ARBA" id="ARBA00022840"/>
    </source>
</evidence>
<sequence>MFLRFYKESSSKKALGKLVKKFANSVMSFEKNVSPAQIQEYFRFYRSDPDAAIKNVTLEDIICGLNNE</sequence>
<keyword evidence="1" id="KW-0547">Nucleotide-binding</keyword>
<feature type="domain" description="Mitochondrial chaperone BCS1-like ATPase lid" evidence="3">
    <location>
        <begin position="1"/>
        <end position="56"/>
    </location>
</feature>
<dbReference type="Proteomes" id="UP000310200">
    <property type="component" value="Unassembled WGS sequence"/>
</dbReference>
<dbReference type="InterPro" id="IPR057495">
    <property type="entry name" value="AAA_lid_BCS1"/>
</dbReference>
<dbReference type="GO" id="GO:0005524">
    <property type="term" value="F:ATP binding"/>
    <property type="evidence" value="ECO:0007669"/>
    <property type="project" value="UniProtKB-KW"/>
</dbReference>
<protein>
    <submittedName>
        <fullName evidence="4">Mitochondrial chaperone BCS1</fullName>
    </submittedName>
</protein>
<dbReference type="Pfam" id="PF25426">
    <property type="entry name" value="AAA_lid_BCS1"/>
    <property type="match status" value="1"/>
</dbReference>
<keyword evidence="2" id="KW-0067">ATP-binding</keyword>
<evidence type="ECO:0000313" key="4">
    <source>
        <dbReference type="EMBL" id="TGZ54192.1"/>
    </source>
</evidence>
<evidence type="ECO:0000256" key="1">
    <source>
        <dbReference type="ARBA" id="ARBA00022741"/>
    </source>
</evidence>
<evidence type="ECO:0000313" key="5">
    <source>
        <dbReference type="Proteomes" id="UP000310200"/>
    </source>
</evidence>